<organism evidence="2 3">
    <name type="scientific">Rhodopseudomonas rhenobacensis</name>
    <dbReference type="NCBI Taxonomy" id="87461"/>
    <lineage>
        <taxon>Bacteria</taxon>
        <taxon>Pseudomonadati</taxon>
        <taxon>Pseudomonadota</taxon>
        <taxon>Alphaproteobacteria</taxon>
        <taxon>Hyphomicrobiales</taxon>
        <taxon>Nitrobacteraceae</taxon>
        <taxon>Rhodopseudomonas</taxon>
    </lineage>
</organism>
<dbReference type="RefSeq" id="WP_347339318.1">
    <property type="nucleotide sequence ID" value="NZ_JACHIH010000006.1"/>
</dbReference>
<sequence>MKEIKMTATNNGVKGGQVPLKNVASFLTLTMRLIDRSSHLPGFGVFHGPSGFGKTEASIYTQNKTNAVRVEVGESWTQKKFLQEVLFELRMQAKGTIADLADQVKAALGDDPRRPLIIDEADKLIRKNGLLEIVREIGDVAGCPVILIGEEMLPEKLAVHERFHNRVLDWTGAEPCDADDVAALAAALCRGVTIAPDLQAEICRQSAGRARRICTNLDEALKIARNKGLKTVDLAAWGGTKYYTNKPPGARFVSSSSRRGA</sequence>
<dbReference type="InterPro" id="IPR052026">
    <property type="entry name" value="ExeA_AAA_ATPase_DNA-bind"/>
</dbReference>
<dbReference type="InterPro" id="IPR049945">
    <property type="entry name" value="AAA_22"/>
</dbReference>
<dbReference type="EMBL" id="JACHIH010000006">
    <property type="protein sequence ID" value="MBB5046758.1"/>
    <property type="molecule type" value="Genomic_DNA"/>
</dbReference>
<name>A0A7W8DYB6_9BRAD</name>
<keyword evidence="3" id="KW-1185">Reference proteome</keyword>
<accession>A0A7W8DYB6</accession>
<dbReference type="Proteomes" id="UP000542353">
    <property type="component" value="Unassembled WGS sequence"/>
</dbReference>
<feature type="domain" description="ORC1/DEAH AAA+ ATPase" evidence="1">
    <location>
        <begin position="41"/>
        <end position="156"/>
    </location>
</feature>
<dbReference type="Pfam" id="PF13401">
    <property type="entry name" value="AAA_22"/>
    <property type="match status" value="1"/>
</dbReference>
<comment type="caution">
    <text evidence="2">The sequence shown here is derived from an EMBL/GenBank/DDBJ whole genome shotgun (WGS) entry which is preliminary data.</text>
</comment>
<dbReference type="GO" id="GO:0016887">
    <property type="term" value="F:ATP hydrolysis activity"/>
    <property type="evidence" value="ECO:0007669"/>
    <property type="project" value="InterPro"/>
</dbReference>
<dbReference type="InterPro" id="IPR000629">
    <property type="entry name" value="RNA-helicase_DEAD-box_CS"/>
</dbReference>
<evidence type="ECO:0000313" key="3">
    <source>
        <dbReference type="Proteomes" id="UP000542353"/>
    </source>
</evidence>
<reference evidence="2 3" key="1">
    <citation type="submission" date="2020-08" db="EMBL/GenBank/DDBJ databases">
        <title>Genomic Encyclopedia of Type Strains, Phase IV (KMG-IV): sequencing the most valuable type-strain genomes for metagenomic binning, comparative biology and taxonomic classification.</title>
        <authorList>
            <person name="Goeker M."/>
        </authorList>
    </citation>
    <scope>NUCLEOTIDE SEQUENCE [LARGE SCALE GENOMIC DNA]</scope>
    <source>
        <strain evidence="2 3">DSM 12706</strain>
    </source>
</reference>
<proteinExistence type="predicted"/>
<evidence type="ECO:0000259" key="1">
    <source>
        <dbReference type="Pfam" id="PF13401"/>
    </source>
</evidence>
<dbReference type="SUPFAM" id="SSF52540">
    <property type="entry name" value="P-loop containing nucleoside triphosphate hydrolases"/>
    <property type="match status" value="1"/>
</dbReference>
<dbReference type="PANTHER" id="PTHR35894:SF5">
    <property type="entry name" value="MU-LIKE PROPHAGE FLUMU DNA TRANSPOSITION PROTEIN B"/>
    <property type="match status" value="1"/>
</dbReference>
<evidence type="ECO:0000313" key="2">
    <source>
        <dbReference type="EMBL" id="MBB5046758.1"/>
    </source>
</evidence>
<protein>
    <submittedName>
        <fullName evidence="2">DNA transposition AAA+ family ATPase</fullName>
    </submittedName>
</protein>
<dbReference type="PANTHER" id="PTHR35894">
    <property type="entry name" value="GENERAL SECRETION PATHWAY PROTEIN A-RELATED"/>
    <property type="match status" value="1"/>
</dbReference>
<dbReference type="InterPro" id="IPR027417">
    <property type="entry name" value="P-loop_NTPase"/>
</dbReference>
<dbReference type="PROSITE" id="PS00039">
    <property type="entry name" value="DEAD_ATP_HELICASE"/>
    <property type="match status" value="1"/>
</dbReference>
<dbReference type="Gene3D" id="3.40.50.300">
    <property type="entry name" value="P-loop containing nucleotide triphosphate hydrolases"/>
    <property type="match status" value="1"/>
</dbReference>
<dbReference type="AlphaFoldDB" id="A0A7W8DYB6"/>
<gene>
    <name evidence="2" type="ORF">HNR60_001506</name>
</gene>
<dbReference type="GO" id="GO:0120545">
    <property type="term" value="F:nucleic acid conformation isomerase activity"/>
    <property type="evidence" value="ECO:0007669"/>
    <property type="project" value="UniProtKB-ARBA"/>
</dbReference>